<dbReference type="InterPro" id="IPR039426">
    <property type="entry name" value="TonB-dep_rcpt-like"/>
</dbReference>
<feature type="region of interest" description="Disordered" evidence="12">
    <location>
        <begin position="476"/>
        <end position="498"/>
    </location>
</feature>
<name>A0ABX1GG52_9GAMM</name>
<evidence type="ECO:0000256" key="2">
    <source>
        <dbReference type="ARBA" id="ARBA00022448"/>
    </source>
</evidence>
<organism evidence="15 16">
    <name type="scientific">Spongiibacter thalassae</name>
    <dbReference type="NCBI Taxonomy" id="2721624"/>
    <lineage>
        <taxon>Bacteria</taxon>
        <taxon>Pseudomonadati</taxon>
        <taxon>Pseudomonadota</taxon>
        <taxon>Gammaproteobacteria</taxon>
        <taxon>Cellvibrionales</taxon>
        <taxon>Spongiibacteraceae</taxon>
        <taxon>Spongiibacter</taxon>
    </lineage>
</organism>
<evidence type="ECO:0000256" key="6">
    <source>
        <dbReference type="ARBA" id="ARBA00023004"/>
    </source>
</evidence>
<dbReference type="Pfam" id="PF00593">
    <property type="entry name" value="TonB_dep_Rec_b-barrel"/>
    <property type="match status" value="1"/>
</dbReference>
<dbReference type="InterPro" id="IPR000531">
    <property type="entry name" value="Beta-barrel_TonB"/>
</dbReference>
<keyword evidence="6" id="KW-0408">Iron</keyword>
<keyword evidence="16" id="KW-1185">Reference proteome</keyword>
<evidence type="ECO:0000256" key="7">
    <source>
        <dbReference type="ARBA" id="ARBA00023065"/>
    </source>
</evidence>
<dbReference type="PANTHER" id="PTHR32552">
    <property type="entry name" value="FERRICHROME IRON RECEPTOR-RELATED"/>
    <property type="match status" value="1"/>
</dbReference>
<evidence type="ECO:0000256" key="1">
    <source>
        <dbReference type="ARBA" id="ARBA00004571"/>
    </source>
</evidence>
<evidence type="ECO:0000256" key="10">
    <source>
        <dbReference type="ARBA" id="ARBA00023237"/>
    </source>
</evidence>
<keyword evidence="3" id="KW-1134">Transmembrane beta strand</keyword>
<evidence type="ECO:0000256" key="12">
    <source>
        <dbReference type="SAM" id="MobiDB-lite"/>
    </source>
</evidence>
<dbReference type="Proteomes" id="UP000765845">
    <property type="component" value="Unassembled WGS sequence"/>
</dbReference>
<keyword evidence="5" id="KW-0812">Transmembrane</keyword>
<proteinExistence type="inferred from homology"/>
<comment type="subcellular location">
    <subcellularLocation>
        <location evidence="1">Cell outer membrane</location>
        <topology evidence="1">Multi-pass membrane protein</topology>
    </subcellularLocation>
</comment>
<accession>A0ABX1GG52</accession>
<dbReference type="RefSeq" id="WP_168450655.1">
    <property type="nucleotide sequence ID" value="NZ_JAAWWK010000004.1"/>
</dbReference>
<comment type="caution">
    <text evidence="15">The sequence shown here is derived from an EMBL/GenBank/DDBJ whole genome shotgun (WGS) entry which is preliminary data.</text>
</comment>
<keyword evidence="8 11" id="KW-0798">TonB box</keyword>
<keyword evidence="10" id="KW-0998">Cell outer membrane</keyword>
<feature type="region of interest" description="Disordered" evidence="12">
    <location>
        <begin position="194"/>
        <end position="214"/>
    </location>
</feature>
<evidence type="ECO:0000256" key="11">
    <source>
        <dbReference type="RuleBase" id="RU003357"/>
    </source>
</evidence>
<keyword evidence="9 11" id="KW-0472">Membrane</keyword>
<evidence type="ECO:0000256" key="5">
    <source>
        <dbReference type="ARBA" id="ARBA00022692"/>
    </source>
</evidence>
<evidence type="ECO:0000259" key="14">
    <source>
        <dbReference type="Pfam" id="PF07715"/>
    </source>
</evidence>
<evidence type="ECO:0000313" key="15">
    <source>
        <dbReference type="EMBL" id="NKI18126.1"/>
    </source>
</evidence>
<dbReference type="Pfam" id="PF07715">
    <property type="entry name" value="Plug"/>
    <property type="match status" value="1"/>
</dbReference>
<dbReference type="InterPro" id="IPR036942">
    <property type="entry name" value="Beta-barrel_TonB_sf"/>
</dbReference>
<dbReference type="InterPro" id="IPR012910">
    <property type="entry name" value="Plug_dom"/>
</dbReference>
<keyword evidence="7" id="KW-0406">Ion transport</keyword>
<evidence type="ECO:0000259" key="13">
    <source>
        <dbReference type="Pfam" id="PF00593"/>
    </source>
</evidence>
<keyword evidence="15" id="KW-0675">Receptor</keyword>
<feature type="domain" description="TonB-dependent receptor plug" evidence="14">
    <location>
        <begin position="36"/>
        <end position="141"/>
    </location>
</feature>
<evidence type="ECO:0000256" key="3">
    <source>
        <dbReference type="ARBA" id="ARBA00022452"/>
    </source>
</evidence>
<dbReference type="Gene3D" id="2.40.170.20">
    <property type="entry name" value="TonB-dependent receptor, beta-barrel domain"/>
    <property type="match status" value="1"/>
</dbReference>
<keyword evidence="2" id="KW-0813">Transport</keyword>
<comment type="similarity">
    <text evidence="11">Belongs to the TonB-dependent receptor family.</text>
</comment>
<evidence type="ECO:0000313" key="16">
    <source>
        <dbReference type="Proteomes" id="UP000765845"/>
    </source>
</evidence>
<reference evidence="15 16" key="1">
    <citation type="submission" date="2020-04" db="EMBL/GenBank/DDBJ databases">
        <authorList>
            <person name="Yoon J."/>
        </authorList>
    </citation>
    <scope>NUCLEOTIDE SEQUENCE [LARGE SCALE GENOMIC DNA]</scope>
    <source>
        <strain evidence="15 16">KMU-166</strain>
    </source>
</reference>
<sequence>MAATTAFSAAAAPGNRGLNIEEILVTAQKKEEGANSVPLAIATYTGEDLSALGVTDTRDLGRLLPGFFYADGGFNVPIYTLRGVGFNENSQTASATVGVYLDEFNLPFPVMSKGASLDLARVEVLKGPQGTLYGRNTTGGAVNYIANRPSDELEYGGEVSYSRFETWTSEAFVSGPLSEGLKARLAVRHIQSGDGWQRSRTRHPDSDAYNGDTGRNIGGQYEQFGYDTLGQVDKASARLLLDWAGAESWRLSMHLNGWRDRSEPQALQVIAIESQNATTGEAGLHPDVANYPVNDANTDDSRAADWPNNGMRFLLNDSFYSGGLRFDQTLTESVEMALLVSSGKFESDGSFIPQSGVDTVNTERNVFATSEFYNIELRFSGEPSDSLFWQFGFNYSEDDVQEFQRLHHDTVSIVFPVDSPDGDGEAGLDNRSGFGGNQVAEVAAVFAHGEWRFGRDWKLSGGLRYTDEVRDFNGCSQDVDVEDEPGADQDAPGARNEGTGLNNAFSGISALQAPAAGFAPGSAESGGCFTLDNESRRPQRFYGVLGEDNVSGRVALDWEFAADKLVYLALSRGYKSGSFPVINISDSVQYEPATQERLDAVELGSKLRLMDMVQLNSSVFDYRYRDKQLVTNFRDPVFGALPVLRNAPRSRVSGAELDLKITPAEGLFIALQASYLDTEVEEFVSGDSNGDEFDFAGKPFNYSPDWEYTLIAEYRLNVFDHYEVSLGADVSYRSETNASLEEDDRFFIDDYTVFNARLGFSSYTQPWQLQLWGRNITDEYYYNNVTNQLDTIGRYTAMPVVWGATLSYRN</sequence>
<evidence type="ECO:0000256" key="4">
    <source>
        <dbReference type="ARBA" id="ARBA00022496"/>
    </source>
</evidence>
<protein>
    <submittedName>
        <fullName evidence="15">TonB-dependent receptor</fullName>
    </submittedName>
</protein>
<dbReference type="EMBL" id="JAAWWK010000004">
    <property type="protein sequence ID" value="NKI18126.1"/>
    <property type="molecule type" value="Genomic_DNA"/>
</dbReference>
<keyword evidence="4" id="KW-0410">Iron transport</keyword>
<dbReference type="SUPFAM" id="SSF56935">
    <property type="entry name" value="Porins"/>
    <property type="match status" value="1"/>
</dbReference>
<evidence type="ECO:0000256" key="8">
    <source>
        <dbReference type="ARBA" id="ARBA00023077"/>
    </source>
</evidence>
<dbReference type="PANTHER" id="PTHR32552:SF81">
    <property type="entry name" value="TONB-DEPENDENT OUTER MEMBRANE RECEPTOR"/>
    <property type="match status" value="1"/>
</dbReference>
<gene>
    <name evidence="15" type="ORF">HCU74_11990</name>
</gene>
<evidence type="ECO:0000256" key="9">
    <source>
        <dbReference type="ARBA" id="ARBA00023136"/>
    </source>
</evidence>
<feature type="domain" description="TonB-dependent receptor-like beta-barrel" evidence="13">
    <location>
        <begin position="290"/>
        <end position="776"/>
    </location>
</feature>